<accession>A0ABY5VDA4</accession>
<sequence>MRKNALSLQSSAVGRANLCTYINAARAAGFDCIEPTKVQLSYFLDAGHTPDDIRNLSGNIEVSAVGWLSDLERQGYEFVMMMREAEKLFEMASSVGSHAVEIINGPVDWHAAECYRRGIPFNGYMGLQGLPVEEQQKLMIKNLQALSDLAAQFKLTLFFEPLCWTPFPSLKEGIPLVEQAERDNLKIVVDFYHNYIAGVDAEFLSQIDKDMILGVHVCNSREPDGRVPCEEIFRDAAFYEGAVPIREWVDAVKSTGFDGWWAYETFSKRETEEDVYAFTKYVYAELKKLVEGP</sequence>
<dbReference type="InterPro" id="IPR036237">
    <property type="entry name" value="Xyl_isomerase-like_sf"/>
</dbReference>
<dbReference type="Gene3D" id="3.20.20.150">
    <property type="entry name" value="Divalent-metal-dependent TIM barrel enzymes"/>
    <property type="match status" value="1"/>
</dbReference>
<dbReference type="EMBL" id="CP102290">
    <property type="protein sequence ID" value="UWP57923.1"/>
    <property type="molecule type" value="Genomic_DNA"/>
</dbReference>
<dbReference type="PANTHER" id="PTHR12110">
    <property type="entry name" value="HYDROXYPYRUVATE ISOMERASE"/>
    <property type="match status" value="1"/>
</dbReference>
<dbReference type="RefSeq" id="WP_028528424.1">
    <property type="nucleotide sequence ID" value="NZ_CABLBR010000011.1"/>
</dbReference>
<evidence type="ECO:0000313" key="3">
    <source>
        <dbReference type="Proteomes" id="UP001060164"/>
    </source>
</evidence>
<feature type="domain" description="Xylose isomerase-like TIM barrel" evidence="1">
    <location>
        <begin position="23"/>
        <end position="273"/>
    </location>
</feature>
<dbReference type="InterPro" id="IPR013022">
    <property type="entry name" value="Xyl_isomerase-like_TIM-brl"/>
</dbReference>
<dbReference type="PANTHER" id="PTHR12110:SF21">
    <property type="entry name" value="XYLOSE ISOMERASE-LIKE TIM BARREL DOMAIN-CONTAINING PROTEIN"/>
    <property type="match status" value="1"/>
</dbReference>
<dbReference type="Proteomes" id="UP001060164">
    <property type="component" value="Chromosome"/>
</dbReference>
<keyword evidence="3" id="KW-1185">Reference proteome</keyword>
<dbReference type="InterPro" id="IPR050312">
    <property type="entry name" value="IolE/XylAMocC-like"/>
</dbReference>
<reference evidence="2" key="1">
    <citation type="journal article" date="2022" name="Cell">
        <title>Design, construction, and in vivo augmentation of a complex gut microbiome.</title>
        <authorList>
            <person name="Cheng A.G."/>
            <person name="Ho P.Y."/>
            <person name="Aranda-Diaz A."/>
            <person name="Jain S."/>
            <person name="Yu F.B."/>
            <person name="Meng X."/>
            <person name="Wang M."/>
            <person name="Iakiviak M."/>
            <person name="Nagashima K."/>
            <person name="Zhao A."/>
            <person name="Murugkar P."/>
            <person name="Patil A."/>
            <person name="Atabakhsh K."/>
            <person name="Weakley A."/>
            <person name="Yan J."/>
            <person name="Brumbaugh A.R."/>
            <person name="Higginbottom S."/>
            <person name="Dimas A."/>
            <person name="Shiver A.L."/>
            <person name="Deutschbauer A."/>
            <person name="Neff N."/>
            <person name="Sonnenburg J.L."/>
            <person name="Huang K.C."/>
            <person name="Fischbach M.A."/>
        </authorList>
    </citation>
    <scope>NUCLEOTIDE SEQUENCE</scope>
    <source>
        <strain evidence="2">DSM 19829</strain>
    </source>
</reference>
<dbReference type="GO" id="GO:0016853">
    <property type="term" value="F:isomerase activity"/>
    <property type="evidence" value="ECO:0007669"/>
    <property type="project" value="UniProtKB-KW"/>
</dbReference>
<name>A0ABY5VDA4_9FIRM</name>
<proteinExistence type="predicted"/>
<evidence type="ECO:0000259" key="1">
    <source>
        <dbReference type="Pfam" id="PF01261"/>
    </source>
</evidence>
<dbReference type="Pfam" id="PF01261">
    <property type="entry name" value="AP_endonuc_2"/>
    <property type="match status" value="1"/>
</dbReference>
<gene>
    <name evidence="2" type="ORF">NQ502_10980</name>
</gene>
<keyword evidence="2" id="KW-0413">Isomerase</keyword>
<protein>
    <submittedName>
        <fullName evidence="2">Sugar phosphate isomerase/epimerase</fullName>
    </submittedName>
</protein>
<organism evidence="2 3">
    <name type="scientific">Ruminococcus gauvreauii</name>
    <dbReference type="NCBI Taxonomy" id="438033"/>
    <lineage>
        <taxon>Bacteria</taxon>
        <taxon>Bacillati</taxon>
        <taxon>Bacillota</taxon>
        <taxon>Clostridia</taxon>
        <taxon>Eubacteriales</taxon>
        <taxon>Oscillospiraceae</taxon>
        <taxon>Ruminococcus</taxon>
    </lineage>
</organism>
<dbReference type="SUPFAM" id="SSF51658">
    <property type="entry name" value="Xylose isomerase-like"/>
    <property type="match status" value="1"/>
</dbReference>
<evidence type="ECO:0000313" key="2">
    <source>
        <dbReference type="EMBL" id="UWP57923.1"/>
    </source>
</evidence>